<feature type="compositionally biased region" description="Polar residues" evidence="1">
    <location>
        <begin position="77"/>
        <end position="88"/>
    </location>
</feature>
<sequence length="481" mass="52384">MKEKKHIDRIFQEKFKDFEANPPSGMWDKIASELDKKDDKKPLIIPLWFKIAGVAAVIAIVIAGFLFTDEPANGSISPSIVEQPSENSLKSDKEPGSQSGSAISNSEDEGKLNKEPPEVKNNFNSSEKTSVVAQNDQEENKNELKPNSETGQISDKKEKISEKEKNQRIAATQNVHTSKNQEENSEKEKLVDPPGAVNKPSVSGAIAENVENSKDSVENNMPSENALAELEKKNEKSDEELAETNTKRLSLSTFAAPIFYKNLGSGNELSSQLANNNSVSDVTVSYGVKVAYAISEKIKIRTGISKINVNQTVEDISYSPVAISGGLANINSSGEVFAIRGNNPSNSFNTASVSSFLAAPLFTPGEINQEFGFIEVPLELEYALIDTKFGLNLIGGASTLFLDENRVDLVSGNTNTRLGKANNINSTSFSTNIGVGMDYDLNDLFSLSLEPIFKYQLNTFNNVQSVQPVNFGIYSGITLKF</sequence>
<keyword evidence="2" id="KW-0472">Membrane</keyword>
<feature type="compositionally biased region" description="Polar residues" evidence="1">
    <location>
        <begin position="96"/>
        <end position="105"/>
    </location>
</feature>
<protein>
    <recommendedName>
        <fullName evidence="5">Outer membrane protein beta-barrel domain-containing protein</fullName>
    </recommendedName>
</protein>
<name>A0A2R3Z3N2_9FLAO</name>
<evidence type="ECO:0000256" key="1">
    <source>
        <dbReference type="SAM" id="MobiDB-lite"/>
    </source>
</evidence>
<keyword evidence="4" id="KW-1185">Reference proteome</keyword>
<feature type="compositionally biased region" description="Basic and acidic residues" evidence="1">
    <location>
        <begin position="108"/>
        <end position="118"/>
    </location>
</feature>
<keyword evidence="2" id="KW-0812">Transmembrane</keyword>
<feature type="compositionally biased region" description="Basic and acidic residues" evidence="1">
    <location>
        <begin position="179"/>
        <end position="191"/>
    </location>
</feature>
<dbReference type="EMBL" id="CP028136">
    <property type="protein sequence ID" value="AVR44883.1"/>
    <property type="molecule type" value="Genomic_DNA"/>
</dbReference>
<evidence type="ECO:0000313" key="4">
    <source>
        <dbReference type="Proteomes" id="UP000241507"/>
    </source>
</evidence>
<feature type="compositionally biased region" description="Basic and acidic residues" evidence="1">
    <location>
        <begin position="154"/>
        <end position="167"/>
    </location>
</feature>
<gene>
    <name evidence="3" type="ORF">C7S20_06160</name>
</gene>
<evidence type="ECO:0000256" key="2">
    <source>
        <dbReference type="SAM" id="Phobius"/>
    </source>
</evidence>
<accession>A0A2R3Z3N2</accession>
<proteinExistence type="predicted"/>
<feature type="compositionally biased region" description="Polar residues" evidence="1">
    <location>
        <begin position="121"/>
        <end position="135"/>
    </location>
</feature>
<dbReference type="RefSeq" id="WP_107011661.1">
    <property type="nucleotide sequence ID" value="NZ_CP028136.1"/>
</dbReference>
<feature type="region of interest" description="Disordered" evidence="1">
    <location>
        <begin position="77"/>
        <end position="203"/>
    </location>
</feature>
<organism evidence="3 4">
    <name type="scientific">Christiangramia fulva</name>
    <dbReference type="NCBI Taxonomy" id="2126553"/>
    <lineage>
        <taxon>Bacteria</taxon>
        <taxon>Pseudomonadati</taxon>
        <taxon>Bacteroidota</taxon>
        <taxon>Flavobacteriia</taxon>
        <taxon>Flavobacteriales</taxon>
        <taxon>Flavobacteriaceae</taxon>
        <taxon>Christiangramia</taxon>
    </lineage>
</organism>
<dbReference type="KEGG" id="grs:C7S20_06160"/>
<keyword evidence="2" id="KW-1133">Transmembrane helix</keyword>
<feature type="transmembrane region" description="Helical" evidence="2">
    <location>
        <begin position="47"/>
        <end position="67"/>
    </location>
</feature>
<dbReference type="Proteomes" id="UP000241507">
    <property type="component" value="Chromosome"/>
</dbReference>
<evidence type="ECO:0000313" key="3">
    <source>
        <dbReference type="EMBL" id="AVR44883.1"/>
    </source>
</evidence>
<dbReference type="OrthoDB" id="1113942at2"/>
<reference evidence="4" key="1">
    <citation type="submission" date="2018-03" db="EMBL/GenBank/DDBJ databases">
        <title>Gramella fulva sp. nov., isolated from a dry surface of tidal flat.</title>
        <authorList>
            <person name="Hwang S.H."/>
            <person name="Hwang W.M."/>
            <person name="Kang K."/>
            <person name="Ahn T.-Y."/>
        </authorList>
    </citation>
    <scope>NUCLEOTIDE SEQUENCE [LARGE SCALE GENOMIC DNA]</scope>
    <source>
        <strain evidence="4">SH35</strain>
    </source>
</reference>
<dbReference type="AlphaFoldDB" id="A0A2R3Z3N2"/>
<evidence type="ECO:0008006" key="5">
    <source>
        <dbReference type="Google" id="ProtNLM"/>
    </source>
</evidence>